<reference evidence="1" key="1">
    <citation type="submission" date="2022-08" db="EMBL/GenBank/DDBJ databases">
        <title>Genome Sequence of Fusarium decemcellulare.</title>
        <authorList>
            <person name="Buettner E."/>
        </authorList>
    </citation>
    <scope>NUCLEOTIDE SEQUENCE</scope>
    <source>
        <strain evidence="1">Babe19</strain>
    </source>
</reference>
<organism evidence="1 2">
    <name type="scientific">Fusarium decemcellulare</name>
    <dbReference type="NCBI Taxonomy" id="57161"/>
    <lineage>
        <taxon>Eukaryota</taxon>
        <taxon>Fungi</taxon>
        <taxon>Dikarya</taxon>
        <taxon>Ascomycota</taxon>
        <taxon>Pezizomycotina</taxon>
        <taxon>Sordariomycetes</taxon>
        <taxon>Hypocreomycetidae</taxon>
        <taxon>Hypocreales</taxon>
        <taxon>Nectriaceae</taxon>
        <taxon>Fusarium</taxon>
        <taxon>Fusarium decemcellulare species complex</taxon>
    </lineage>
</organism>
<comment type="caution">
    <text evidence="1">The sequence shown here is derived from an EMBL/GenBank/DDBJ whole genome shotgun (WGS) entry which is preliminary data.</text>
</comment>
<proteinExistence type="predicted"/>
<name>A0ACC1RLK6_9HYPO</name>
<dbReference type="Proteomes" id="UP001148629">
    <property type="component" value="Unassembled WGS sequence"/>
</dbReference>
<keyword evidence="2" id="KW-1185">Reference proteome</keyword>
<dbReference type="EMBL" id="JANRMS010002670">
    <property type="protein sequence ID" value="KAJ3521450.1"/>
    <property type="molecule type" value="Genomic_DNA"/>
</dbReference>
<sequence length="504" mass="57106">MSLSPEVLEITLTSWYLVLPGILILYLLSNRYQGGLSKVPGPWMNSVSTLPRMWSIYKGQHHLDDLRLHSRYGKYVRLAPNLVSISDPGPINQVYGINSNFFKSPFYELSAVYDEQGLVPDPFVIQNNKPLHSRMKRNAANAYSMNGLLKFEPWVDEVIERLLTKLDTHADFGTSCDLGDMMKNFAMDAICRLTFGRDLNYLDKGDEHGFFRLLDLFTPYMAIFGHVSWLHPYLLGNSWIASYFTKGDTSTEAMILLAEKELKRSHQEPPSEDSAMTFLGRLTLNQAAKPDQINDREIVTHAFGNISAGSDTTAIAMRSVIYNLLKDRKAYTRLASDVRKSLSLPVAFSSANELPYLRAVIQEAMRLHPSVGQILYRSVPTGGAVVGGYKMKANVQVGMSPWVLHRDPEVFPEPDCFKPERWIIDGEPSDEDALRRMNRSFFAFGHGTHTCSGKHISIMETTKLVATLLLKYDLELAEGTNQFTFVNRWFTQQEGLIVNIHHRK</sequence>
<protein>
    <submittedName>
        <fullName evidence="1">Uncharacterized protein</fullName>
    </submittedName>
</protein>
<evidence type="ECO:0000313" key="2">
    <source>
        <dbReference type="Proteomes" id="UP001148629"/>
    </source>
</evidence>
<evidence type="ECO:0000313" key="1">
    <source>
        <dbReference type="EMBL" id="KAJ3521450.1"/>
    </source>
</evidence>
<gene>
    <name evidence="1" type="ORF">NM208_g13284</name>
</gene>
<accession>A0ACC1RLK6</accession>